<evidence type="ECO:0000313" key="5">
    <source>
        <dbReference type="Ensembl" id="ENSOGAP00000003120.2"/>
    </source>
</evidence>
<dbReference type="STRING" id="30611.ENSOGAP00000003120"/>
<dbReference type="EMBL" id="AAQR03035923">
    <property type="status" value="NOT_ANNOTATED_CDS"/>
    <property type="molecule type" value="Genomic_DNA"/>
</dbReference>
<accession>H0WMW7</accession>
<feature type="coiled-coil region" evidence="2">
    <location>
        <begin position="167"/>
        <end position="212"/>
    </location>
</feature>
<dbReference type="Ensembl" id="ENSOGAT00000003505.2">
    <property type="protein sequence ID" value="ENSOGAP00000003120.2"/>
    <property type="gene ID" value="ENSOGAG00000003499.2"/>
</dbReference>
<dbReference type="HOGENOM" id="CLU_012403_0_0_1"/>
<dbReference type="GO" id="GO:0005801">
    <property type="term" value="C:cis-Golgi network"/>
    <property type="evidence" value="ECO:0007669"/>
    <property type="project" value="InterPro"/>
</dbReference>
<feature type="compositionally biased region" description="Basic and acidic residues" evidence="3">
    <location>
        <begin position="58"/>
        <end position="71"/>
    </location>
</feature>
<reference evidence="5" key="3">
    <citation type="submission" date="2025-09" db="UniProtKB">
        <authorList>
            <consortium name="Ensembl"/>
        </authorList>
    </citation>
    <scope>IDENTIFICATION</scope>
</reference>
<dbReference type="InterPro" id="IPR024858">
    <property type="entry name" value="GOLGA"/>
</dbReference>
<feature type="compositionally biased region" description="Low complexity" evidence="3">
    <location>
        <begin position="77"/>
        <end position="95"/>
    </location>
</feature>
<feature type="region of interest" description="Disordered" evidence="3">
    <location>
        <begin position="702"/>
        <end position="729"/>
    </location>
</feature>
<feature type="region of interest" description="Disordered" evidence="3">
    <location>
        <begin position="912"/>
        <end position="935"/>
    </location>
</feature>
<evidence type="ECO:0000256" key="2">
    <source>
        <dbReference type="SAM" id="Coils"/>
    </source>
</evidence>
<name>H0WMW7_OTOGA</name>
<feature type="compositionally biased region" description="Basic and acidic residues" evidence="3">
    <location>
        <begin position="704"/>
        <end position="717"/>
    </location>
</feature>
<dbReference type="AlphaFoldDB" id="H0WMW7"/>
<reference evidence="6" key="1">
    <citation type="submission" date="2011-03" db="EMBL/GenBank/DDBJ databases">
        <title>Version 3 of the genome sequence of Otolemur garnettii (Bushbaby).</title>
        <authorList>
            <consortium name="The Broad Institute Genome Sequencing Platform"/>
            <person name="Di Palma F."/>
            <person name="Johnson J."/>
            <person name="Lander E.S."/>
            <person name="Lindblad-Toh K."/>
            <person name="Jaffe D.B."/>
            <person name="Gnerre S."/>
            <person name="MacCallum I."/>
            <person name="Przybylski D."/>
            <person name="Ribeiro F.J."/>
            <person name="Burton J.N."/>
            <person name="Walker B.J."/>
            <person name="Sharpe T."/>
            <person name="Hall G."/>
        </authorList>
    </citation>
    <scope>NUCLEOTIDE SEQUENCE [LARGE SCALE GENOMIC DNA]</scope>
</reference>
<proteinExistence type="predicted"/>
<sequence>SRSPPPPHGMSEETRQQKLASARKKLLEFQRKHNLPSSYTKKKKKVKNDGSSESTTSDDCHSPEDAPKDCDAPAPPSADDTVSPDGVPSPDVPLSADDTVQNLDADEISHLMDEIETFSSTESLRQLSQHISSLVSESTSYVNGTSLSSSINLKDLESRYHELAVALDSSYLTNKQLSSKVEELQEKNQELMDQLEKERKEHQQKFMKEQGALREQLQVHIQTIGILVSEKSDLHSALVHTQQAVRQKEGESEDLASRLQSSRQRVGELERTLSAVSTKQKQIEKINKELTKERDALKLELCKNNINNDDLKQVNSEQQEKLRFLESEKVALQQQFEELQKKLDLSELLLLQFTSPSEALNSNQQLQQALEERAKLEKRVAELTELMKRLQMDRDHYLETLKGDNAMWQEKMQQMSEKMRILKEEKEQSVTQVRELETSLAELRNQTAEAPSPAPPAGPSEVEQRLQAEAEQLQKQLESLAGQLRDQVQDNEGLIRLNLEQGQRLRELEQEAEIWGDQAEERKKILETMQNDRATISIAVSQNLELKNQLAELQDGFIKLSNDNMEISNALQSEQHVKKELAKKLGQLQEELGEMKETVELKNEEAKSLQQERDQYLIYLHQYVAAYQQHANTYQQLMSEKESLHRELLQQTQAMEQLQQEKAQGAVAAEVALHELQETQERLEAARQQNQQLQAQLSLMAEPGKGDILDKEEKGVEKEEEVPDEEASRPMLSISEDLDSREAMVNMIFPALLCPTILAPTVVLPETLMLLVSLLHQLVPAQKKPEDTASACEIGDGFVSGEIHRALQVDMEKLENRFMEVMKEKADLKEQVEGLEHRCIQLSGETDTIGEYVTLYQCQRLALKKRQQENEEYVSRMAQEKEEMKVKLLELQELVVQLVSQRNEWHGKFLAATQSPAEEPTPKPTAPQELGATNKQGDFYEVSLSDNMEPARGEAREVSPPEDPTTQQIMQLLREIQNPQERPGLGSNTCLPLFYRAGENNTLKILVV</sequence>
<feature type="coiled-coil region" evidence="2">
    <location>
        <begin position="571"/>
        <end position="696"/>
    </location>
</feature>
<protein>
    <recommendedName>
        <fullName evidence="4">Golgin subfamily A conserved domain-containing protein</fullName>
    </recommendedName>
</protein>
<evidence type="ECO:0000259" key="4">
    <source>
        <dbReference type="Pfam" id="PF15070"/>
    </source>
</evidence>
<dbReference type="InterPro" id="IPR043976">
    <property type="entry name" value="GOLGA_cons_dom"/>
</dbReference>
<dbReference type="eggNOG" id="KOG4725">
    <property type="taxonomic scope" value="Eukaryota"/>
</dbReference>
<dbReference type="Pfam" id="PF19046">
    <property type="entry name" value="GM130_C"/>
    <property type="match status" value="1"/>
</dbReference>
<dbReference type="InterPro" id="IPR043937">
    <property type="entry name" value="GOLGA_C"/>
</dbReference>
<dbReference type="EMBL" id="AAQR03035925">
    <property type="status" value="NOT_ANNOTATED_CDS"/>
    <property type="molecule type" value="Genomic_DNA"/>
</dbReference>
<feature type="coiled-coil region" evidence="2">
    <location>
        <begin position="804"/>
        <end position="901"/>
    </location>
</feature>
<keyword evidence="1 2" id="KW-0175">Coiled coil</keyword>
<dbReference type="EMBL" id="AAQR03035924">
    <property type="status" value="NOT_ANNOTATED_CDS"/>
    <property type="molecule type" value="Genomic_DNA"/>
</dbReference>
<feature type="region of interest" description="Disordered" evidence="3">
    <location>
        <begin position="1"/>
        <end position="97"/>
    </location>
</feature>
<dbReference type="GO" id="GO:0032580">
    <property type="term" value="C:Golgi cisterna membrane"/>
    <property type="evidence" value="ECO:0007669"/>
    <property type="project" value="TreeGrafter"/>
</dbReference>
<feature type="domain" description="Golgin subfamily A conserved" evidence="4">
    <location>
        <begin position="382"/>
        <end position="914"/>
    </location>
</feature>
<organism evidence="5 6">
    <name type="scientific">Otolemur garnettii</name>
    <name type="common">Small-eared galago</name>
    <name type="synonym">Garnett's greater bushbaby</name>
    <dbReference type="NCBI Taxonomy" id="30611"/>
    <lineage>
        <taxon>Eukaryota</taxon>
        <taxon>Metazoa</taxon>
        <taxon>Chordata</taxon>
        <taxon>Craniata</taxon>
        <taxon>Vertebrata</taxon>
        <taxon>Euteleostomi</taxon>
        <taxon>Mammalia</taxon>
        <taxon>Eutheria</taxon>
        <taxon>Euarchontoglires</taxon>
        <taxon>Primates</taxon>
        <taxon>Strepsirrhini</taxon>
        <taxon>Lorisiformes</taxon>
        <taxon>Galagidae</taxon>
        <taxon>Otolemur</taxon>
    </lineage>
</organism>
<evidence type="ECO:0000313" key="6">
    <source>
        <dbReference type="Proteomes" id="UP000005225"/>
    </source>
</evidence>
<evidence type="ECO:0000256" key="1">
    <source>
        <dbReference type="ARBA" id="ARBA00023054"/>
    </source>
</evidence>
<dbReference type="GO" id="GO:0000137">
    <property type="term" value="C:Golgi cis cisterna"/>
    <property type="evidence" value="ECO:0007669"/>
    <property type="project" value="TreeGrafter"/>
</dbReference>
<dbReference type="OMA" id="IQVIIAE"/>
<reference evidence="5" key="2">
    <citation type="submission" date="2025-08" db="UniProtKB">
        <authorList>
            <consortium name="Ensembl"/>
        </authorList>
    </citation>
    <scope>IDENTIFICATION</scope>
</reference>
<dbReference type="GO" id="GO:0007030">
    <property type="term" value="P:Golgi organization"/>
    <property type="evidence" value="ECO:0007669"/>
    <property type="project" value="TreeGrafter"/>
</dbReference>
<dbReference type="FunCoup" id="H0WMW7">
    <property type="interactions" value="1957"/>
</dbReference>
<keyword evidence="6" id="KW-1185">Reference proteome</keyword>
<evidence type="ECO:0000256" key="3">
    <source>
        <dbReference type="SAM" id="MobiDB-lite"/>
    </source>
</evidence>
<dbReference type="PANTHER" id="PTHR10881">
    <property type="entry name" value="GOLGIN SUBFAMILY A MEMBER-RELATED"/>
    <property type="match status" value="1"/>
</dbReference>
<dbReference type="Pfam" id="PF15070">
    <property type="entry name" value="GOLGA2L5"/>
    <property type="match status" value="1"/>
</dbReference>
<dbReference type="PANTHER" id="PTHR10881:SF46">
    <property type="entry name" value="GOLGIN SUBFAMILY A MEMBER 2"/>
    <property type="match status" value="1"/>
</dbReference>
<dbReference type="Proteomes" id="UP000005225">
    <property type="component" value="Unassembled WGS sequence"/>
</dbReference>
<dbReference type="InParanoid" id="H0WMW7"/>
<feature type="region of interest" description="Disordered" evidence="3">
    <location>
        <begin position="445"/>
        <end position="465"/>
    </location>
</feature>
<dbReference type="GeneTree" id="ENSGT00530000062932"/>